<evidence type="ECO:0000313" key="2">
    <source>
        <dbReference type="EMBL" id="CAG6639667.1"/>
    </source>
</evidence>
<proteinExistence type="predicted"/>
<name>A0A8D8QXW0_9HEMI</name>
<dbReference type="AlphaFoldDB" id="A0A8D8QXW0"/>
<keyword evidence="1" id="KW-0812">Transmembrane</keyword>
<keyword evidence="1" id="KW-1133">Transmembrane helix</keyword>
<feature type="transmembrane region" description="Helical" evidence="1">
    <location>
        <begin position="83"/>
        <end position="100"/>
    </location>
</feature>
<organism evidence="2">
    <name type="scientific">Cacopsylla melanoneura</name>
    <dbReference type="NCBI Taxonomy" id="428564"/>
    <lineage>
        <taxon>Eukaryota</taxon>
        <taxon>Metazoa</taxon>
        <taxon>Ecdysozoa</taxon>
        <taxon>Arthropoda</taxon>
        <taxon>Hexapoda</taxon>
        <taxon>Insecta</taxon>
        <taxon>Pterygota</taxon>
        <taxon>Neoptera</taxon>
        <taxon>Paraneoptera</taxon>
        <taxon>Hemiptera</taxon>
        <taxon>Sternorrhyncha</taxon>
        <taxon>Psylloidea</taxon>
        <taxon>Psyllidae</taxon>
        <taxon>Psyllinae</taxon>
        <taxon>Cacopsylla</taxon>
    </lineage>
</organism>
<protein>
    <submittedName>
        <fullName evidence="2">Uncharacterized protein</fullName>
    </submittedName>
</protein>
<keyword evidence="1" id="KW-0472">Membrane</keyword>
<dbReference type="EMBL" id="HBUF01108375">
    <property type="protein sequence ID" value="CAG6639667.1"/>
    <property type="molecule type" value="Transcribed_RNA"/>
</dbReference>
<feature type="transmembrane region" description="Helical" evidence="1">
    <location>
        <begin position="43"/>
        <end position="63"/>
    </location>
</feature>
<evidence type="ECO:0000256" key="1">
    <source>
        <dbReference type="SAM" id="Phobius"/>
    </source>
</evidence>
<sequence>MHHQILENIFLFNIKKFLSRVELNSPNLVESKCRSLYTTDRGFISYIFSLSLPDFSLFSPFPFRLSLGFPSSSLDISLSFMKILLAQSVSPLFWCIFLFLNY</sequence>
<accession>A0A8D8QXW0</accession>
<reference evidence="2" key="1">
    <citation type="submission" date="2021-05" db="EMBL/GenBank/DDBJ databases">
        <authorList>
            <person name="Alioto T."/>
            <person name="Alioto T."/>
            <person name="Gomez Garrido J."/>
        </authorList>
    </citation>
    <scope>NUCLEOTIDE SEQUENCE</scope>
</reference>